<proteinExistence type="predicted"/>
<feature type="compositionally biased region" description="Polar residues" evidence="1">
    <location>
        <begin position="564"/>
        <end position="576"/>
    </location>
</feature>
<dbReference type="AlphaFoldDB" id="A0A4S8MNT9"/>
<evidence type="ECO:0000313" key="3">
    <source>
        <dbReference type="Proteomes" id="UP000297245"/>
    </source>
</evidence>
<sequence>MPPKQFEFTNTEAEQAFPEIPLPAVDSENYPKRTARRKVFVPQQDAWIQMQTPQFHAIIEDVNRAPRDKKRDEAMFKKAKILQYERKFPESERPEQYIRKLNQIFANVKQRGKTNGSAVVDDSPPFPSYMLLLGKLGSGTPSGYSFYAAKVSEQAQYAAEAASVKREQGASDDIYQNQMEMLALIQCILHRSIGHGPGQIGNASYHIFWGYRDKEDRIENLALHAGPSFAEFLGKEESEVLENRWAQFAEENVKPNHPVLNERQFERNEAGHYLLVSSEKFSELNGGGHDAYLEYLRRYLDATWVHDFSGSSESRNAPLQLIMQAPEEYLHPALYDGRPLTNLETSHARLYSFADSIVQFQSANSKESIFLPHAGTTSSPKVNFASDFTLFGTPSPSSVNATSVSPVLVPQLASLSPSSPPATPSIPVSKEPDLPLLSTTNVARNFPPIDPSLLALGESSTIGVEPPLLPVTPARSSSPLASISSIAREASVEIGPIPSSATPAVSSIEESTQPVAQANADKHINDSLSDTSVSAQNGVDMIVASQKSPVLKRKRGAEDEPTDTDSTVNEVVSTQAKKSGKGRKGSTKKVKDVVEVQPVEEDTGSRRTSTRQRKVKDPNTDNKFTGSPEHKKKKKN</sequence>
<feature type="compositionally biased region" description="Basic residues" evidence="1">
    <location>
        <begin position="578"/>
        <end position="588"/>
    </location>
</feature>
<accession>A0A4S8MNT9</accession>
<feature type="region of interest" description="Disordered" evidence="1">
    <location>
        <begin position="544"/>
        <end position="636"/>
    </location>
</feature>
<dbReference type="Proteomes" id="UP000297245">
    <property type="component" value="Unassembled WGS sequence"/>
</dbReference>
<gene>
    <name evidence="2" type="ORF">K435DRAFT_850725</name>
</gene>
<evidence type="ECO:0000256" key="1">
    <source>
        <dbReference type="SAM" id="MobiDB-lite"/>
    </source>
</evidence>
<evidence type="ECO:0000313" key="2">
    <source>
        <dbReference type="EMBL" id="THV04650.1"/>
    </source>
</evidence>
<protein>
    <submittedName>
        <fullName evidence="2">Uncharacterized protein</fullName>
    </submittedName>
</protein>
<organism evidence="2 3">
    <name type="scientific">Dendrothele bispora (strain CBS 962.96)</name>
    <dbReference type="NCBI Taxonomy" id="1314807"/>
    <lineage>
        <taxon>Eukaryota</taxon>
        <taxon>Fungi</taxon>
        <taxon>Dikarya</taxon>
        <taxon>Basidiomycota</taxon>
        <taxon>Agaricomycotina</taxon>
        <taxon>Agaricomycetes</taxon>
        <taxon>Agaricomycetidae</taxon>
        <taxon>Agaricales</taxon>
        <taxon>Agaricales incertae sedis</taxon>
        <taxon>Dendrothele</taxon>
    </lineage>
</organism>
<keyword evidence="3" id="KW-1185">Reference proteome</keyword>
<name>A0A4S8MNT9_DENBC</name>
<dbReference type="EMBL" id="ML179054">
    <property type="protein sequence ID" value="THV04650.1"/>
    <property type="molecule type" value="Genomic_DNA"/>
</dbReference>
<reference evidence="2 3" key="1">
    <citation type="journal article" date="2019" name="Nat. Ecol. Evol.">
        <title>Megaphylogeny resolves global patterns of mushroom evolution.</title>
        <authorList>
            <person name="Varga T."/>
            <person name="Krizsan K."/>
            <person name="Foldi C."/>
            <person name="Dima B."/>
            <person name="Sanchez-Garcia M."/>
            <person name="Sanchez-Ramirez S."/>
            <person name="Szollosi G.J."/>
            <person name="Szarkandi J.G."/>
            <person name="Papp V."/>
            <person name="Albert L."/>
            <person name="Andreopoulos W."/>
            <person name="Angelini C."/>
            <person name="Antonin V."/>
            <person name="Barry K.W."/>
            <person name="Bougher N.L."/>
            <person name="Buchanan P."/>
            <person name="Buyck B."/>
            <person name="Bense V."/>
            <person name="Catcheside P."/>
            <person name="Chovatia M."/>
            <person name="Cooper J."/>
            <person name="Damon W."/>
            <person name="Desjardin D."/>
            <person name="Finy P."/>
            <person name="Geml J."/>
            <person name="Haridas S."/>
            <person name="Hughes K."/>
            <person name="Justo A."/>
            <person name="Karasinski D."/>
            <person name="Kautmanova I."/>
            <person name="Kiss B."/>
            <person name="Kocsube S."/>
            <person name="Kotiranta H."/>
            <person name="LaButti K.M."/>
            <person name="Lechner B.E."/>
            <person name="Liimatainen K."/>
            <person name="Lipzen A."/>
            <person name="Lukacs Z."/>
            <person name="Mihaltcheva S."/>
            <person name="Morgado L.N."/>
            <person name="Niskanen T."/>
            <person name="Noordeloos M.E."/>
            <person name="Ohm R.A."/>
            <person name="Ortiz-Santana B."/>
            <person name="Ovrebo C."/>
            <person name="Racz N."/>
            <person name="Riley R."/>
            <person name="Savchenko A."/>
            <person name="Shiryaev A."/>
            <person name="Soop K."/>
            <person name="Spirin V."/>
            <person name="Szebenyi C."/>
            <person name="Tomsovsky M."/>
            <person name="Tulloss R.E."/>
            <person name="Uehling J."/>
            <person name="Grigoriev I.V."/>
            <person name="Vagvolgyi C."/>
            <person name="Papp T."/>
            <person name="Martin F.M."/>
            <person name="Miettinen O."/>
            <person name="Hibbett D.S."/>
            <person name="Nagy L.G."/>
        </authorList>
    </citation>
    <scope>NUCLEOTIDE SEQUENCE [LARGE SCALE GENOMIC DNA]</scope>
    <source>
        <strain evidence="2 3">CBS 962.96</strain>
    </source>
</reference>